<reference evidence="2" key="1">
    <citation type="submission" date="2022-11" db="EMBL/GenBank/DDBJ databases">
        <title>Centuries of genome instability and evolution in soft-shell clam transmissible cancer (bioRxiv).</title>
        <authorList>
            <person name="Hart S.F.M."/>
            <person name="Yonemitsu M.A."/>
            <person name="Giersch R.M."/>
            <person name="Beal B.F."/>
            <person name="Arriagada G."/>
            <person name="Davis B.W."/>
            <person name="Ostrander E.A."/>
            <person name="Goff S.P."/>
            <person name="Metzger M.J."/>
        </authorList>
    </citation>
    <scope>NUCLEOTIDE SEQUENCE</scope>
    <source>
        <strain evidence="2">MELC-2E11</strain>
        <tissue evidence="2">Siphon/mantle</tissue>
    </source>
</reference>
<dbReference type="EMBL" id="CP111022">
    <property type="protein sequence ID" value="WAR20313.1"/>
    <property type="molecule type" value="Genomic_DNA"/>
</dbReference>
<dbReference type="Proteomes" id="UP001164746">
    <property type="component" value="Chromosome 11"/>
</dbReference>
<evidence type="ECO:0000256" key="1">
    <source>
        <dbReference type="SAM" id="SignalP"/>
    </source>
</evidence>
<sequence length="191" mass="22022">MGDMKFYTPKISLFIIMMTVTNVCKGLIADEMECGNINVFNVFSSENMHIKAQVKDIKQYQDIFQESIGSYIDVVANISTPMVLRARIEFYIVRYSECSTETDEIYCNNLATRGVDSRDGLNSQVLDEEGLPIEMSTFDPPPEYNSLENTYQYIEPSRHSNEDKEDELPPSYKHVIKHTEEYKISTVFGYM</sequence>
<organism evidence="2 3">
    <name type="scientific">Mya arenaria</name>
    <name type="common">Soft-shell clam</name>
    <dbReference type="NCBI Taxonomy" id="6604"/>
    <lineage>
        <taxon>Eukaryota</taxon>
        <taxon>Metazoa</taxon>
        <taxon>Spiralia</taxon>
        <taxon>Lophotrochozoa</taxon>
        <taxon>Mollusca</taxon>
        <taxon>Bivalvia</taxon>
        <taxon>Autobranchia</taxon>
        <taxon>Heteroconchia</taxon>
        <taxon>Euheterodonta</taxon>
        <taxon>Imparidentia</taxon>
        <taxon>Neoheterodontei</taxon>
        <taxon>Myida</taxon>
        <taxon>Myoidea</taxon>
        <taxon>Myidae</taxon>
        <taxon>Mya</taxon>
    </lineage>
</organism>
<protein>
    <submittedName>
        <fullName evidence="2">Uncharacterized protein</fullName>
    </submittedName>
</protein>
<evidence type="ECO:0000313" key="2">
    <source>
        <dbReference type="EMBL" id="WAR20313.1"/>
    </source>
</evidence>
<feature type="chain" id="PRO_5046408238" evidence="1">
    <location>
        <begin position="27"/>
        <end position="191"/>
    </location>
</feature>
<accession>A0ABY7FDS8</accession>
<keyword evidence="3" id="KW-1185">Reference proteome</keyword>
<keyword evidence="1" id="KW-0732">Signal</keyword>
<proteinExistence type="predicted"/>
<gene>
    <name evidence="2" type="ORF">MAR_002151</name>
</gene>
<name>A0ABY7FDS8_MYAAR</name>
<evidence type="ECO:0000313" key="3">
    <source>
        <dbReference type="Proteomes" id="UP001164746"/>
    </source>
</evidence>
<feature type="signal peptide" evidence="1">
    <location>
        <begin position="1"/>
        <end position="26"/>
    </location>
</feature>